<keyword evidence="3 4" id="KW-0268">Exocytosis</keyword>
<proteinExistence type="inferred from homology"/>
<evidence type="ECO:0000256" key="3">
    <source>
        <dbReference type="ARBA" id="ARBA00022483"/>
    </source>
</evidence>
<evidence type="ECO:0000313" key="8">
    <source>
        <dbReference type="EMBL" id="CAD8453419.1"/>
    </source>
</evidence>
<dbReference type="AlphaFoldDB" id="A0A7S0DFJ0"/>
<dbReference type="GO" id="GO:0015031">
    <property type="term" value="P:protein transport"/>
    <property type="evidence" value="ECO:0007669"/>
    <property type="project" value="UniProtKB-KW"/>
</dbReference>
<feature type="compositionally biased region" description="Basic residues" evidence="6">
    <location>
        <begin position="872"/>
        <end position="883"/>
    </location>
</feature>
<sequence>MAGVPPKEAKGTDSRASDRQAAVQIQTLIKGIKVRRIRSRQKHFLQNFLDYYLKHKPDISRRDAKFLLYGDSEYKGLLETCGNTNVKTLMSLKRSSILALHIVYTLMTREKNKNRFRNLMAEAPSLQVFINMKLQRHINKFEREKAFNIISVILEKNPTQNVYDILGKNPGAKEAAQQYVNWDLRRMEIQKDKEKRERKRVPKRWAEVREEELELDPSDDDERGLTQEANDSSSDDEVTDPLDLLNEKEIRVILFGRAKAEMKDGNLPSAHGSIQTCRPDFNPDVFLATMHRDQDVRELENGLENLERNVKNRLLHMRQLVKQHFDQFVSCKTIIDGIHDHLKKELMNRGMGPSRTALLDNAFRTMQRTADGLYKPLLERKQRTDRIRSALEVLKRFRFFFSLPGALKQSIKQAQYAEAVRLYERSKSYKLAKGVPILQSVQTAVLRIVSKLRQSLLKKLENPHAPFEEHQHMIGFLEKFDCGIDPTWYYLTHRADCIVNMLERWFKTFRRQTSFRSGSTRSGISRRSGRSKRIPTDDEKKAALGVSDTPNVPKVTLTRPKPDGLPKSGHPDRAERSDSKASVEEEVEYSSDLAAQLVAKMVDYLSEHLPDLFKLSVKIGDGARPPPSAFAATIAAGANASMATSPSVLRMPPPITSPAPIVEEGEENVETDTVGRVGVRSAVSQATTVKELFDCVQATFTRIARRCIFPPGSKFRQDSRTRKIDTKPLEVDPKRLASLHRNVVAVTQEFNSLERLGASELFTGLEALANDAVEFFITCTFKSALITVRELEFQEDWSAHRTITTITRLPTKFQSAVDVALDALKDATPVRKPTWMVQLVVSPFTECLRVMADVLHVLAFPHTADPPPGVKHPSRSSKMRGNSHRGEARTASIRGQNRHGMNNNRFAEEEARKVLVVLANTMHVVNVVLPHLWDKCRSIVPEQYHKALTAERKDINTLYLTLSEMVENAYIRTTALGLSDFVTRGITTSGRDWMEPHPVTKVREYVLELLLDTVLVYDDLLSISKDFVAGCMQELLIMLADNFYNLVRGVGRFCASGAMQVVVEIDFIQKVLVAFQTSESQGAFRSARSYLYRFIGPNARQSFSGGQAHGQKIVQKTLQTTKVMFACFESQPGRPIEQKYE</sequence>
<feature type="compositionally biased region" description="Acidic residues" evidence="6">
    <location>
        <begin position="209"/>
        <end position="222"/>
    </location>
</feature>
<comment type="function">
    <text evidence="4">Component of the exocyst complex involved in the docking of exocytic vesicles with fusion sites on the plasma membrane.</text>
</comment>
<dbReference type="PANTHER" id="PTHR13043:SF1">
    <property type="entry name" value="EXOCYST COMPLEX COMPONENT 2"/>
    <property type="match status" value="1"/>
</dbReference>
<evidence type="ECO:0000259" key="7">
    <source>
        <dbReference type="Pfam" id="PF15469"/>
    </source>
</evidence>
<dbReference type="GO" id="GO:0000145">
    <property type="term" value="C:exocyst"/>
    <property type="evidence" value="ECO:0007669"/>
    <property type="project" value="UniProtKB-UniRule"/>
</dbReference>
<feature type="coiled-coil region" evidence="5">
    <location>
        <begin position="296"/>
        <end position="323"/>
    </location>
</feature>
<keyword evidence="2 4" id="KW-0813">Transport</keyword>
<feature type="compositionally biased region" description="Low complexity" evidence="6">
    <location>
        <begin position="517"/>
        <end position="526"/>
    </location>
</feature>
<feature type="domain" description="Exocyst complex component EXOC2/Sec5 N-terminal" evidence="7">
    <location>
        <begin position="271"/>
        <end position="1128"/>
    </location>
</feature>
<dbReference type="Pfam" id="PF15469">
    <property type="entry name" value="Sec5"/>
    <property type="match status" value="1"/>
</dbReference>
<accession>A0A7S0DFJ0</accession>
<dbReference type="GO" id="GO:0006887">
    <property type="term" value="P:exocytosis"/>
    <property type="evidence" value="ECO:0007669"/>
    <property type="project" value="UniProtKB-KW"/>
</dbReference>
<feature type="region of interest" description="Disordered" evidence="6">
    <location>
        <begin position="517"/>
        <end position="584"/>
    </location>
</feature>
<evidence type="ECO:0000256" key="6">
    <source>
        <dbReference type="SAM" id="MobiDB-lite"/>
    </source>
</evidence>
<dbReference type="InterPro" id="IPR039481">
    <property type="entry name" value="EXOC2/Sec5_N_dom"/>
</dbReference>
<evidence type="ECO:0000256" key="5">
    <source>
        <dbReference type="SAM" id="Coils"/>
    </source>
</evidence>
<evidence type="ECO:0000256" key="2">
    <source>
        <dbReference type="ARBA" id="ARBA00022448"/>
    </source>
</evidence>
<feature type="region of interest" description="Disordered" evidence="6">
    <location>
        <begin position="865"/>
        <end position="900"/>
    </location>
</feature>
<comment type="subunit">
    <text evidence="4">Component of the exocyst complex.</text>
</comment>
<feature type="region of interest" description="Disordered" evidence="6">
    <location>
        <begin position="209"/>
        <end position="241"/>
    </location>
</feature>
<keyword evidence="5" id="KW-0175">Coiled coil</keyword>
<comment type="similarity">
    <text evidence="1 4">Belongs to the SEC5 family.</text>
</comment>
<gene>
    <name evidence="8" type="ORF">LAMO00422_LOCUS12359</name>
</gene>
<organism evidence="8">
    <name type="scientific">Amorphochlora amoebiformis</name>
    <dbReference type="NCBI Taxonomy" id="1561963"/>
    <lineage>
        <taxon>Eukaryota</taxon>
        <taxon>Sar</taxon>
        <taxon>Rhizaria</taxon>
        <taxon>Cercozoa</taxon>
        <taxon>Chlorarachniophyceae</taxon>
        <taxon>Amorphochlora</taxon>
    </lineage>
</organism>
<dbReference type="InterPro" id="IPR029175">
    <property type="entry name" value="EXOC2/Sec5"/>
</dbReference>
<dbReference type="GO" id="GO:0006893">
    <property type="term" value="P:Golgi to plasma membrane transport"/>
    <property type="evidence" value="ECO:0007669"/>
    <property type="project" value="UniProtKB-UniRule"/>
</dbReference>
<name>A0A7S0DFJ0_9EUKA</name>
<feature type="compositionally biased region" description="Basic and acidic residues" evidence="6">
    <location>
        <begin position="560"/>
        <end position="583"/>
    </location>
</feature>
<dbReference type="EMBL" id="HBEM01018124">
    <property type="protein sequence ID" value="CAD8453419.1"/>
    <property type="molecule type" value="Transcribed_RNA"/>
</dbReference>
<dbReference type="PANTHER" id="PTHR13043">
    <property type="entry name" value="EXOCYST COMPLEX COMPONENT SEC5"/>
    <property type="match status" value="1"/>
</dbReference>
<dbReference type="PROSITE" id="PS50096">
    <property type="entry name" value="IQ"/>
    <property type="match status" value="1"/>
</dbReference>
<evidence type="ECO:0000256" key="1">
    <source>
        <dbReference type="ARBA" id="ARBA00010578"/>
    </source>
</evidence>
<evidence type="ECO:0000256" key="4">
    <source>
        <dbReference type="RuleBase" id="RU365069"/>
    </source>
</evidence>
<protein>
    <recommendedName>
        <fullName evidence="4">Exocyst complex component</fullName>
    </recommendedName>
</protein>
<keyword evidence="4" id="KW-0653">Protein transport</keyword>
<reference evidence="8" key="1">
    <citation type="submission" date="2021-01" db="EMBL/GenBank/DDBJ databases">
        <authorList>
            <person name="Corre E."/>
            <person name="Pelletier E."/>
            <person name="Niang G."/>
            <person name="Scheremetjew M."/>
            <person name="Finn R."/>
            <person name="Kale V."/>
            <person name="Holt S."/>
            <person name="Cochrane G."/>
            <person name="Meng A."/>
            <person name="Brown T."/>
            <person name="Cohen L."/>
        </authorList>
    </citation>
    <scope>NUCLEOTIDE SEQUENCE</scope>
    <source>
        <strain evidence="8">CCMP2058</strain>
    </source>
</reference>